<dbReference type="Pfam" id="PF00905">
    <property type="entry name" value="Transpeptidase"/>
    <property type="match status" value="1"/>
</dbReference>
<dbReference type="Proteomes" id="UP001597205">
    <property type="component" value="Unassembled WGS sequence"/>
</dbReference>
<dbReference type="RefSeq" id="WP_380894503.1">
    <property type="nucleotide sequence ID" value="NZ_JBHTKY010000001.1"/>
</dbReference>
<comment type="catalytic activity">
    <reaction evidence="1 7">
        <text>a beta-lactam + H2O = a substituted beta-amino acid</text>
        <dbReference type="Rhea" id="RHEA:20401"/>
        <dbReference type="ChEBI" id="CHEBI:15377"/>
        <dbReference type="ChEBI" id="CHEBI:35627"/>
        <dbReference type="ChEBI" id="CHEBI:140347"/>
        <dbReference type="EC" id="3.5.2.6"/>
    </reaction>
</comment>
<sequence>MTFIKYSLLLTLIFILFNKSFAQTDNSDLFSENNVEGSTTIYDLKNAKWYYTDEKDAHIGTLPASTFKIVNSLIALETKAISTANDTLKWDGKEKSHLGTVIPAWNQDTDLKGAFKNSTIWFYEVLSHKIGKKKYKKTLKKLNYGNGDISHAKDDFWNYGDFEVTPKNQVLFLIQLSQNQLPFSTDNMDLVKEMMVLEKKDNTILRGKTGWTVKDSLNIGWFIGYLTTNDNQYFFATRVIDSTKTKNPNFAKSRIEITNKVLEEYIRKSSAE</sequence>
<dbReference type="PANTHER" id="PTHR30627">
    <property type="entry name" value="PEPTIDOGLYCAN D,D-TRANSPEPTIDASE"/>
    <property type="match status" value="1"/>
</dbReference>
<keyword evidence="6 7" id="KW-0046">Antibiotic resistance</keyword>
<comment type="caution">
    <text evidence="10">The sequence shown here is derived from an EMBL/GenBank/DDBJ whole genome shotgun (WGS) entry which is preliminary data.</text>
</comment>
<evidence type="ECO:0000259" key="9">
    <source>
        <dbReference type="Pfam" id="PF00905"/>
    </source>
</evidence>
<proteinExistence type="inferred from homology"/>
<dbReference type="Gene3D" id="3.40.710.10">
    <property type="entry name" value="DD-peptidase/beta-lactamase superfamily"/>
    <property type="match status" value="1"/>
</dbReference>
<evidence type="ECO:0000256" key="5">
    <source>
        <dbReference type="ARBA" id="ARBA00022801"/>
    </source>
</evidence>
<comment type="similarity">
    <text evidence="2 7">Belongs to the class-D beta-lactamase family.</text>
</comment>
<dbReference type="SUPFAM" id="SSF56601">
    <property type="entry name" value="beta-lactamase/transpeptidase-like"/>
    <property type="match status" value="1"/>
</dbReference>
<dbReference type="EC" id="3.5.2.6" evidence="3 7"/>
<keyword evidence="11" id="KW-1185">Reference proteome</keyword>
<evidence type="ECO:0000256" key="2">
    <source>
        <dbReference type="ARBA" id="ARBA00007898"/>
    </source>
</evidence>
<dbReference type="InterPro" id="IPR002137">
    <property type="entry name" value="Beta-lactam_class-D_AS"/>
</dbReference>
<dbReference type="InterPro" id="IPR001460">
    <property type="entry name" value="PCN-bd_Tpept"/>
</dbReference>
<evidence type="ECO:0000256" key="6">
    <source>
        <dbReference type="ARBA" id="ARBA00023251"/>
    </source>
</evidence>
<feature type="chain" id="PRO_5045418764" description="Beta-lactamase" evidence="8">
    <location>
        <begin position="23"/>
        <end position="272"/>
    </location>
</feature>
<evidence type="ECO:0000256" key="1">
    <source>
        <dbReference type="ARBA" id="ARBA00001526"/>
    </source>
</evidence>
<protein>
    <recommendedName>
        <fullName evidence="3 7">Beta-lactamase</fullName>
        <ecNumber evidence="3 7">3.5.2.6</ecNumber>
    </recommendedName>
</protein>
<evidence type="ECO:0000256" key="8">
    <source>
        <dbReference type="SAM" id="SignalP"/>
    </source>
</evidence>
<feature type="domain" description="Penicillin-binding protein transpeptidase" evidence="9">
    <location>
        <begin position="62"/>
        <end position="261"/>
    </location>
</feature>
<evidence type="ECO:0000256" key="7">
    <source>
        <dbReference type="RuleBase" id="RU361140"/>
    </source>
</evidence>
<evidence type="ECO:0000313" key="10">
    <source>
        <dbReference type="EMBL" id="MFD1164291.1"/>
    </source>
</evidence>
<name>A0ABW3RGU9_9SPHI</name>
<dbReference type="PROSITE" id="PS00337">
    <property type="entry name" value="BETA_LACTAMASE_D"/>
    <property type="match status" value="1"/>
</dbReference>
<evidence type="ECO:0000256" key="4">
    <source>
        <dbReference type="ARBA" id="ARBA00022729"/>
    </source>
</evidence>
<dbReference type="InterPro" id="IPR012338">
    <property type="entry name" value="Beta-lactam/transpept-like"/>
</dbReference>
<evidence type="ECO:0000313" key="11">
    <source>
        <dbReference type="Proteomes" id="UP001597205"/>
    </source>
</evidence>
<dbReference type="InterPro" id="IPR050515">
    <property type="entry name" value="Beta-lactam/transpept"/>
</dbReference>
<reference evidence="11" key="1">
    <citation type="journal article" date="2019" name="Int. J. Syst. Evol. Microbiol.">
        <title>The Global Catalogue of Microorganisms (GCM) 10K type strain sequencing project: providing services to taxonomists for standard genome sequencing and annotation.</title>
        <authorList>
            <consortium name="The Broad Institute Genomics Platform"/>
            <consortium name="The Broad Institute Genome Sequencing Center for Infectious Disease"/>
            <person name="Wu L."/>
            <person name="Ma J."/>
        </authorList>
    </citation>
    <scope>NUCLEOTIDE SEQUENCE [LARGE SCALE GENOMIC DNA]</scope>
    <source>
        <strain evidence="11">CCUG 52468</strain>
    </source>
</reference>
<gene>
    <name evidence="10" type="ORF">ACFQ2C_01590</name>
</gene>
<feature type="signal peptide" evidence="8">
    <location>
        <begin position="1"/>
        <end position="22"/>
    </location>
</feature>
<evidence type="ECO:0000256" key="3">
    <source>
        <dbReference type="ARBA" id="ARBA00012865"/>
    </source>
</evidence>
<keyword evidence="4 8" id="KW-0732">Signal</keyword>
<dbReference type="PANTHER" id="PTHR30627:SF6">
    <property type="entry name" value="BETA-LACTAMASE YBXI-RELATED"/>
    <property type="match status" value="1"/>
</dbReference>
<accession>A0ABW3RGU9</accession>
<dbReference type="EMBL" id="JBHTKY010000001">
    <property type="protein sequence ID" value="MFD1164291.1"/>
    <property type="molecule type" value="Genomic_DNA"/>
</dbReference>
<organism evidence="10 11">
    <name type="scientific">Sphingobacterium daejeonense</name>
    <dbReference type="NCBI Taxonomy" id="371142"/>
    <lineage>
        <taxon>Bacteria</taxon>
        <taxon>Pseudomonadati</taxon>
        <taxon>Bacteroidota</taxon>
        <taxon>Sphingobacteriia</taxon>
        <taxon>Sphingobacteriales</taxon>
        <taxon>Sphingobacteriaceae</taxon>
        <taxon>Sphingobacterium</taxon>
    </lineage>
</organism>
<keyword evidence="5 7" id="KW-0378">Hydrolase</keyword>